<dbReference type="PANTHER" id="PTHR38460:SF1">
    <property type="entry name" value="TAUTOMERASE YOLI-RELATED"/>
    <property type="match status" value="1"/>
</dbReference>
<gene>
    <name evidence="1" type="ORF">BCY91_03280</name>
</gene>
<dbReference type="Proteomes" id="UP000283433">
    <property type="component" value="Unassembled WGS sequence"/>
</dbReference>
<organism evidence="1 2">
    <name type="scientific">Pelobium manganitolerans</name>
    <dbReference type="NCBI Taxonomy" id="1842495"/>
    <lineage>
        <taxon>Bacteria</taxon>
        <taxon>Pseudomonadati</taxon>
        <taxon>Bacteroidota</taxon>
        <taxon>Sphingobacteriia</taxon>
        <taxon>Sphingobacteriales</taxon>
        <taxon>Sphingobacteriaceae</taxon>
        <taxon>Pelobium</taxon>
    </lineage>
</organism>
<dbReference type="InterPro" id="IPR014347">
    <property type="entry name" value="Tautomerase/MIF_sf"/>
</dbReference>
<dbReference type="AlphaFoldDB" id="A0A419S7N1"/>
<proteinExistence type="predicted"/>
<dbReference type="PANTHER" id="PTHR38460">
    <property type="entry name" value="TAUTOMERASE YOLI-RELATED"/>
    <property type="match status" value="1"/>
</dbReference>
<dbReference type="SUPFAM" id="SSF55331">
    <property type="entry name" value="Tautomerase/MIF"/>
    <property type="match status" value="1"/>
</dbReference>
<sequence length="131" mass="14506">MPSVLIEVRKEYSQEEEIGIMNAVHAALVAAFKIPPGDKIIRLVVHAPHKFNVPPAKLKPEYYTLVSIDAISGRSIEAKRKLYAGIVKNLEPFGIPNDHVMILLRESIAENWGIKGGKPASDVHLDFDVNV</sequence>
<accession>A0A419S7N1</accession>
<dbReference type="OrthoDB" id="9804765at2"/>
<keyword evidence="2" id="KW-1185">Reference proteome</keyword>
<dbReference type="RefSeq" id="WP_120181371.1">
    <property type="nucleotide sequence ID" value="NZ_MBTA01000012.1"/>
</dbReference>
<comment type="caution">
    <text evidence="1">The sequence shown here is derived from an EMBL/GenBank/DDBJ whole genome shotgun (WGS) entry which is preliminary data.</text>
</comment>
<dbReference type="EMBL" id="MBTA01000012">
    <property type="protein sequence ID" value="RKD17176.1"/>
    <property type="molecule type" value="Genomic_DNA"/>
</dbReference>
<evidence type="ECO:0000313" key="1">
    <source>
        <dbReference type="EMBL" id="RKD17176.1"/>
    </source>
</evidence>
<protein>
    <recommendedName>
        <fullName evidence="3">4-oxalocrotonate tautomerase</fullName>
    </recommendedName>
</protein>
<dbReference type="InterPro" id="IPR037479">
    <property type="entry name" value="Tauto_MSAD"/>
</dbReference>
<evidence type="ECO:0008006" key="3">
    <source>
        <dbReference type="Google" id="ProtNLM"/>
    </source>
</evidence>
<reference evidence="1 2" key="1">
    <citation type="submission" date="2016-07" db="EMBL/GenBank/DDBJ databases">
        <title>Genome of Pelobium manganitolerans.</title>
        <authorList>
            <person name="Wu S."/>
            <person name="Wang G."/>
        </authorList>
    </citation>
    <scope>NUCLEOTIDE SEQUENCE [LARGE SCALE GENOMIC DNA]</scope>
    <source>
        <strain evidence="1 2">YS-25</strain>
    </source>
</reference>
<dbReference type="Pfam" id="PF14552">
    <property type="entry name" value="Tautomerase_2"/>
    <property type="match status" value="1"/>
</dbReference>
<evidence type="ECO:0000313" key="2">
    <source>
        <dbReference type="Proteomes" id="UP000283433"/>
    </source>
</evidence>
<name>A0A419S7N1_9SPHI</name>
<dbReference type="Gene3D" id="3.30.429.10">
    <property type="entry name" value="Macrophage Migration Inhibitory Factor"/>
    <property type="match status" value="1"/>
</dbReference>